<dbReference type="EMBL" id="LAZR01000328">
    <property type="protein sequence ID" value="KKN74347.1"/>
    <property type="molecule type" value="Genomic_DNA"/>
</dbReference>
<dbReference type="AlphaFoldDB" id="A0A0F9THH9"/>
<gene>
    <name evidence="1" type="ORF">LCGC14_0391480</name>
</gene>
<protein>
    <submittedName>
        <fullName evidence="1">Uncharacterized protein</fullName>
    </submittedName>
</protein>
<accession>A0A0F9THH9</accession>
<reference evidence="1" key="1">
    <citation type="journal article" date="2015" name="Nature">
        <title>Complex archaea that bridge the gap between prokaryotes and eukaryotes.</title>
        <authorList>
            <person name="Spang A."/>
            <person name="Saw J.H."/>
            <person name="Jorgensen S.L."/>
            <person name="Zaremba-Niedzwiedzka K."/>
            <person name="Martijn J."/>
            <person name="Lind A.E."/>
            <person name="van Eijk R."/>
            <person name="Schleper C."/>
            <person name="Guy L."/>
            <person name="Ettema T.J."/>
        </authorList>
    </citation>
    <scope>NUCLEOTIDE SEQUENCE</scope>
</reference>
<organism evidence="1">
    <name type="scientific">marine sediment metagenome</name>
    <dbReference type="NCBI Taxonomy" id="412755"/>
    <lineage>
        <taxon>unclassified sequences</taxon>
        <taxon>metagenomes</taxon>
        <taxon>ecological metagenomes</taxon>
    </lineage>
</organism>
<name>A0A0F9THH9_9ZZZZ</name>
<sequence>MVDLGRVHQRTARKVRGGKRLRPGVDVDRYGRVVGLRNAQGVLYEVCTMCGERSMVRAEEPGHEREWYCEKCGYRDNADRPLN</sequence>
<comment type="caution">
    <text evidence="1">The sequence shown here is derived from an EMBL/GenBank/DDBJ whole genome shotgun (WGS) entry which is preliminary data.</text>
</comment>
<evidence type="ECO:0000313" key="1">
    <source>
        <dbReference type="EMBL" id="KKN74347.1"/>
    </source>
</evidence>
<proteinExistence type="predicted"/>